<dbReference type="Pfam" id="PF12945">
    <property type="entry name" value="PilZNR"/>
    <property type="match status" value="1"/>
</dbReference>
<gene>
    <name evidence="3" type="ORF">HNR32_001708</name>
</gene>
<protein>
    <submittedName>
        <fullName evidence="3">C-di-GMP-binding flagellar brake protein YcgR</fullName>
    </submittedName>
</protein>
<feature type="domain" description="Type III secretion system flagellar brake protein YcgR PilZN" evidence="2">
    <location>
        <begin position="14"/>
        <end position="99"/>
    </location>
</feature>
<dbReference type="InterPro" id="IPR009875">
    <property type="entry name" value="PilZ_domain"/>
</dbReference>
<keyword evidence="4" id="KW-1185">Reference proteome</keyword>
<evidence type="ECO:0000259" key="1">
    <source>
        <dbReference type="Pfam" id="PF07238"/>
    </source>
</evidence>
<evidence type="ECO:0000259" key="2">
    <source>
        <dbReference type="Pfam" id="PF12945"/>
    </source>
</evidence>
<comment type="caution">
    <text evidence="3">The sequence shown here is derived from an EMBL/GenBank/DDBJ whole genome shotgun (WGS) entry which is preliminary data.</text>
</comment>
<proteinExistence type="predicted"/>
<dbReference type="Proteomes" id="UP000559117">
    <property type="component" value="Unassembled WGS sequence"/>
</dbReference>
<keyword evidence="3" id="KW-0966">Cell projection</keyword>
<evidence type="ECO:0000313" key="3">
    <source>
        <dbReference type="EMBL" id="MBB5336558.1"/>
    </source>
</evidence>
<dbReference type="AlphaFoldDB" id="A0A840UPC1"/>
<dbReference type="Gene3D" id="2.40.10.220">
    <property type="entry name" value="predicted glycosyltransferase like domains"/>
    <property type="match status" value="1"/>
</dbReference>
<reference evidence="3 4" key="1">
    <citation type="submission" date="2020-08" db="EMBL/GenBank/DDBJ databases">
        <title>Genomic Encyclopedia of Type Strains, Phase IV (KMG-IV): sequencing the most valuable type-strain genomes for metagenomic binning, comparative biology and taxonomic classification.</title>
        <authorList>
            <person name="Goeker M."/>
        </authorList>
    </citation>
    <scope>NUCLEOTIDE SEQUENCE [LARGE SCALE GENOMIC DNA]</scope>
    <source>
        <strain evidence="3 4">DSM 24661</strain>
    </source>
</reference>
<dbReference type="Pfam" id="PF07238">
    <property type="entry name" value="PilZ"/>
    <property type="match status" value="1"/>
</dbReference>
<keyword evidence="3" id="KW-0282">Flagellum</keyword>
<keyword evidence="3" id="KW-0969">Cilium</keyword>
<dbReference type="InterPro" id="IPR009926">
    <property type="entry name" value="T3SS_YcgR_PilZN"/>
</dbReference>
<evidence type="ECO:0000313" key="4">
    <source>
        <dbReference type="Proteomes" id="UP000559117"/>
    </source>
</evidence>
<sequence length="228" mass="25860">MGRLDIIATKKVIKIGQRIEIIEIGDNEIDKEAVYNSRIEDIKENEISIALPIDYRLCPIIPVRAERIRGRIVESSSAYEFTATYKNIANIPIPVWVMEISDTVEKCQNREFVRVKLQIPLKITPTLEDGSRAKSFKTTSIDLSGNGLSFITQQEIPLGSKLILETSSIAAIGRISIFIEVKRCFLAKDNYYVIGSKFVNLPRITQNKLVKYLFTKQREIIAKGVKVK</sequence>
<accession>A0A840UPC1</accession>
<feature type="domain" description="PilZ" evidence="1">
    <location>
        <begin position="108"/>
        <end position="214"/>
    </location>
</feature>
<dbReference type="RefSeq" id="WP_183861595.1">
    <property type="nucleotide sequence ID" value="NZ_JACHFH010000019.1"/>
</dbReference>
<organism evidence="3 4">
    <name type="scientific">Pectinatus brassicae</name>
    <dbReference type="NCBI Taxonomy" id="862415"/>
    <lineage>
        <taxon>Bacteria</taxon>
        <taxon>Bacillati</taxon>
        <taxon>Bacillota</taxon>
        <taxon>Negativicutes</taxon>
        <taxon>Selenomonadales</taxon>
        <taxon>Selenomonadaceae</taxon>
        <taxon>Pectinatus</taxon>
    </lineage>
</organism>
<name>A0A840UPC1_9FIRM</name>
<dbReference type="EMBL" id="JACHFH010000019">
    <property type="protein sequence ID" value="MBB5336558.1"/>
    <property type="molecule type" value="Genomic_DNA"/>
</dbReference>
<dbReference type="GO" id="GO:0035438">
    <property type="term" value="F:cyclic-di-GMP binding"/>
    <property type="evidence" value="ECO:0007669"/>
    <property type="project" value="InterPro"/>
</dbReference>